<feature type="region of interest" description="Disordered" evidence="5">
    <location>
        <begin position="159"/>
        <end position="179"/>
    </location>
</feature>
<accession>A0AAW2V8K4</accession>
<keyword evidence="3" id="KW-0508">mRNA splicing</keyword>
<dbReference type="AlphaFoldDB" id="A0AAW2V8K4"/>
<feature type="compositionally biased region" description="Polar residues" evidence="5">
    <location>
        <begin position="203"/>
        <end position="226"/>
    </location>
</feature>
<dbReference type="SUPFAM" id="SSF109905">
    <property type="entry name" value="Surp module (SWAP domain)"/>
    <property type="match status" value="1"/>
</dbReference>
<feature type="region of interest" description="Disordered" evidence="5">
    <location>
        <begin position="26"/>
        <end position="147"/>
    </location>
</feature>
<evidence type="ECO:0000256" key="5">
    <source>
        <dbReference type="SAM" id="MobiDB-lite"/>
    </source>
</evidence>
<feature type="region of interest" description="Disordered" evidence="5">
    <location>
        <begin position="200"/>
        <end position="274"/>
    </location>
</feature>
<evidence type="ECO:0000259" key="6">
    <source>
        <dbReference type="PROSITE" id="PS50128"/>
    </source>
</evidence>
<name>A0AAW2V8K4_SESRA</name>
<reference evidence="7" key="1">
    <citation type="submission" date="2020-06" db="EMBL/GenBank/DDBJ databases">
        <authorList>
            <person name="Li T."/>
            <person name="Hu X."/>
            <person name="Zhang T."/>
            <person name="Song X."/>
            <person name="Zhang H."/>
            <person name="Dai N."/>
            <person name="Sheng W."/>
            <person name="Hou X."/>
            <person name="Wei L."/>
        </authorList>
    </citation>
    <scope>NUCLEOTIDE SEQUENCE</scope>
    <source>
        <strain evidence="7">G02</strain>
        <tissue evidence="7">Leaf</tissue>
    </source>
</reference>
<dbReference type="InterPro" id="IPR035967">
    <property type="entry name" value="SWAP/Surp_sf"/>
</dbReference>
<dbReference type="GO" id="GO:0006397">
    <property type="term" value="P:mRNA processing"/>
    <property type="evidence" value="ECO:0007669"/>
    <property type="project" value="UniProtKB-KW"/>
</dbReference>
<feature type="domain" description="SURP motif" evidence="6">
    <location>
        <begin position="149"/>
        <end position="192"/>
    </location>
</feature>
<gene>
    <name evidence="7" type="ORF">Sradi_1093500</name>
</gene>
<evidence type="ECO:0000256" key="1">
    <source>
        <dbReference type="ARBA" id="ARBA00004123"/>
    </source>
</evidence>
<evidence type="ECO:0000256" key="4">
    <source>
        <dbReference type="ARBA" id="ARBA00023242"/>
    </source>
</evidence>
<dbReference type="PANTHER" id="PTHR23340">
    <property type="entry name" value="ARGININE/SERINE RICH SPLICING FACTOR SF4/14"/>
    <property type="match status" value="1"/>
</dbReference>
<keyword evidence="4" id="KW-0539">Nucleus</keyword>
<dbReference type="Pfam" id="PF01805">
    <property type="entry name" value="Surp"/>
    <property type="match status" value="1"/>
</dbReference>
<feature type="compositionally biased region" description="Low complexity" evidence="5">
    <location>
        <begin position="39"/>
        <end position="48"/>
    </location>
</feature>
<dbReference type="EMBL" id="JACGWJ010000004">
    <property type="protein sequence ID" value="KAL0425587.1"/>
    <property type="molecule type" value="Genomic_DNA"/>
</dbReference>
<feature type="compositionally biased region" description="Acidic residues" evidence="5">
    <location>
        <begin position="96"/>
        <end position="105"/>
    </location>
</feature>
<dbReference type="Gene3D" id="1.10.10.790">
    <property type="entry name" value="Surp module"/>
    <property type="match status" value="1"/>
</dbReference>
<organism evidence="7">
    <name type="scientific">Sesamum radiatum</name>
    <name type="common">Black benniseed</name>
    <dbReference type="NCBI Taxonomy" id="300843"/>
    <lineage>
        <taxon>Eukaryota</taxon>
        <taxon>Viridiplantae</taxon>
        <taxon>Streptophyta</taxon>
        <taxon>Embryophyta</taxon>
        <taxon>Tracheophyta</taxon>
        <taxon>Spermatophyta</taxon>
        <taxon>Magnoliopsida</taxon>
        <taxon>eudicotyledons</taxon>
        <taxon>Gunneridae</taxon>
        <taxon>Pentapetalae</taxon>
        <taxon>asterids</taxon>
        <taxon>lamiids</taxon>
        <taxon>Lamiales</taxon>
        <taxon>Pedaliaceae</taxon>
        <taxon>Sesamum</taxon>
    </lineage>
</organism>
<protein>
    <submittedName>
        <fullName evidence="7">SURP and G-patch domain-containing protein 1-like protein</fullName>
    </submittedName>
</protein>
<feature type="compositionally biased region" description="Basic and acidic residues" evidence="5">
    <location>
        <begin position="26"/>
        <end position="38"/>
    </location>
</feature>
<evidence type="ECO:0000313" key="7">
    <source>
        <dbReference type="EMBL" id="KAL0425587.1"/>
    </source>
</evidence>
<dbReference type="SMART" id="SM00648">
    <property type="entry name" value="SWAP"/>
    <property type="match status" value="1"/>
</dbReference>
<feature type="compositionally biased region" description="Polar residues" evidence="5">
    <location>
        <begin position="246"/>
        <end position="258"/>
    </location>
</feature>
<evidence type="ECO:0000256" key="2">
    <source>
        <dbReference type="ARBA" id="ARBA00022664"/>
    </source>
</evidence>
<comment type="caution">
    <text evidence="7">The sequence shown here is derived from an EMBL/GenBank/DDBJ whole genome shotgun (WGS) entry which is preliminary data.</text>
</comment>
<evidence type="ECO:0000256" key="3">
    <source>
        <dbReference type="ARBA" id="ARBA00023187"/>
    </source>
</evidence>
<proteinExistence type="predicted"/>
<dbReference type="GO" id="GO:0003723">
    <property type="term" value="F:RNA binding"/>
    <property type="evidence" value="ECO:0007669"/>
    <property type="project" value="InterPro"/>
</dbReference>
<dbReference type="PROSITE" id="PS50128">
    <property type="entry name" value="SURP"/>
    <property type="match status" value="1"/>
</dbReference>
<reference evidence="7" key="2">
    <citation type="journal article" date="2024" name="Plant">
        <title>Genomic evolution and insights into agronomic trait innovations of Sesamum species.</title>
        <authorList>
            <person name="Miao H."/>
            <person name="Wang L."/>
            <person name="Qu L."/>
            <person name="Liu H."/>
            <person name="Sun Y."/>
            <person name="Le M."/>
            <person name="Wang Q."/>
            <person name="Wei S."/>
            <person name="Zheng Y."/>
            <person name="Lin W."/>
            <person name="Duan Y."/>
            <person name="Cao H."/>
            <person name="Xiong S."/>
            <person name="Wang X."/>
            <person name="Wei L."/>
            <person name="Li C."/>
            <person name="Ma Q."/>
            <person name="Ju M."/>
            <person name="Zhao R."/>
            <person name="Li G."/>
            <person name="Mu C."/>
            <person name="Tian Q."/>
            <person name="Mei H."/>
            <person name="Zhang T."/>
            <person name="Gao T."/>
            <person name="Zhang H."/>
        </authorList>
    </citation>
    <scope>NUCLEOTIDE SEQUENCE</scope>
    <source>
        <strain evidence="7">G02</strain>
    </source>
</reference>
<comment type="subcellular location">
    <subcellularLocation>
        <location evidence="1">Nucleus</location>
    </subcellularLocation>
</comment>
<dbReference type="GO" id="GO:0005654">
    <property type="term" value="C:nucleoplasm"/>
    <property type="evidence" value="ECO:0007669"/>
    <property type="project" value="TreeGrafter"/>
</dbReference>
<dbReference type="InterPro" id="IPR040169">
    <property type="entry name" value="SUGP1/2"/>
</dbReference>
<dbReference type="GO" id="GO:0008380">
    <property type="term" value="P:RNA splicing"/>
    <property type="evidence" value="ECO:0007669"/>
    <property type="project" value="UniProtKB-KW"/>
</dbReference>
<keyword evidence="2" id="KW-0507">mRNA processing</keyword>
<sequence>MDKATDPSLFVNDGSFLERFKQLQQETKKKGEVLDKSRSGSSTSTTSTPKAVISKTTIEFKANGSKRATQAPSSGKLAFSLKQKSKLVAPPVKFGEDEDEDEDDKDAGNSSDDGPTKRPKLGQHDGSDQSSIQVDVAPPFPSDPTVRKVADKLASFVAKNGRQFEHVTRQKNPGDTPFKFLFDESCSDYKYYEYRLNEEEKALSQTRDSQTSQNGTATSSLATSSQRSHHQQSKYQTPASALYETTEVTGSTDASSQIAPGRYGESSAPTGSDPIAMMEYFMKKAAQRETQAA</sequence>
<dbReference type="PANTHER" id="PTHR23340:SF0">
    <property type="entry name" value="SURP AND G-PATCH DOMAIN-CONTAINING PROTEIN 1 ISOFORM X1"/>
    <property type="match status" value="1"/>
</dbReference>
<dbReference type="InterPro" id="IPR000061">
    <property type="entry name" value="Surp"/>
</dbReference>